<dbReference type="PANTHER" id="PTHR12137:SF4">
    <property type="entry name" value="CARBOHYDRATE SULFOTRANSFERASE 12"/>
    <property type="match status" value="1"/>
</dbReference>
<keyword evidence="10 11" id="KW-0119">Carbohydrate metabolism</keyword>
<accession>A0A3B3H5V8</accession>
<reference evidence="12" key="2">
    <citation type="submission" date="2025-08" db="UniProtKB">
        <authorList>
            <consortium name="Ensembl"/>
        </authorList>
    </citation>
    <scope>IDENTIFICATION</scope>
    <source>
        <strain evidence="12">Hd-rR</strain>
    </source>
</reference>
<evidence type="ECO:0000256" key="1">
    <source>
        <dbReference type="ARBA" id="ARBA00004323"/>
    </source>
</evidence>
<keyword evidence="3 11" id="KW-0808">Transferase</keyword>
<dbReference type="GO" id="GO:0008146">
    <property type="term" value="F:sulfotransferase activity"/>
    <property type="evidence" value="ECO:0007669"/>
    <property type="project" value="InterPro"/>
</dbReference>
<gene>
    <name evidence="12" type="primary">LOC105358534</name>
</gene>
<evidence type="ECO:0000313" key="12">
    <source>
        <dbReference type="Ensembl" id="ENSORLP00000026885.1"/>
    </source>
</evidence>
<protein>
    <recommendedName>
        <fullName evidence="11">Carbohydrate sulfotransferase</fullName>
        <ecNumber evidence="11">2.8.2.-</ecNumber>
    </recommendedName>
</protein>
<evidence type="ECO:0000256" key="9">
    <source>
        <dbReference type="ARBA" id="ARBA00023180"/>
    </source>
</evidence>
<keyword evidence="6" id="KW-1133">Transmembrane helix</keyword>
<reference evidence="12" key="3">
    <citation type="submission" date="2025-09" db="UniProtKB">
        <authorList>
            <consortium name="Ensembl"/>
        </authorList>
    </citation>
    <scope>IDENTIFICATION</scope>
    <source>
        <strain evidence="12">Hd-rR</strain>
    </source>
</reference>
<dbReference type="GO" id="GO:0016051">
    <property type="term" value="P:carbohydrate biosynthetic process"/>
    <property type="evidence" value="ECO:0007669"/>
    <property type="project" value="InterPro"/>
</dbReference>
<dbReference type="Proteomes" id="UP000001038">
    <property type="component" value="Chromosome 18"/>
</dbReference>
<dbReference type="EC" id="2.8.2.-" evidence="11"/>
<evidence type="ECO:0000256" key="10">
    <source>
        <dbReference type="ARBA" id="ARBA00023277"/>
    </source>
</evidence>
<name>A0A3B3H5V8_ORYLA</name>
<sequence>MVKKKLCLFSNRLFPFWNKAIGWRVSPKYLEQQRLRKDLLRKHCAGVNQSLFNLNNIDLNNFIVDDQHGIIYCYIPKVACTNWKRTLIALKQNEPYPDPMSFKSNMVHKFDRFRLLKHYSMPERKAKLKHYTKFLFVRDPFVRLISAYRDKMLNYDHSAGCRGYSRSWHHRELWEIIPFACFGQNRVEHGLFLFAYGSFHLAVILFYL</sequence>
<evidence type="ECO:0000256" key="3">
    <source>
        <dbReference type="ARBA" id="ARBA00022679"/>
    </source>
</evidence>
<dbReference type="GeneTree" id="ENSGT00940000156614"/>
<comment type="similarity">
    <text evidence="2 11">Belongs to the sulfotransferase 2 family.</text>
</comment>
<keyword evidence="13" id="KW-1185">Reference proteome</keyword>
<dbReference type="Pfam" id="PF03567">
    <property type="entry name" value="Sulfotransfer_2"/>
    <property type="match status" value="1"/>
</dbReference>
<proteinExistence type="inferred from homology"/>
<dbReference type="AlphaFoldDB" id="A0A3B3H5V8"/>
<evidence type="ECO:0000313" key="13">
    <source>
        <dbReference type="Proteomes" id="UP000001038"/>
    </source>
</evidence>
<evidence type="ECO:0000256" key="5">
    <source>
        <dbReference type="ARBA" id="ARBA00022968"/>
    </source>
</evidence>
<dbReference type="Ensembl" id="ENSORLT00000045246.1">
    <property type="protein sequence ID" value="ENSORLP00000026885.1"/>
    <property type="gene ID" value="ENSORLG00000026557.1"/>
</dbReference>
<keyword evidence="9 11" id="KW-0325">Glycoprotein</keyword>
<evidence type="ECO:0000256" key="6">
    <source>
        <dbReference type="ARBA" id="ARBA00022989"/>
    </source>
</evidence>
<dbReference type="GO" id="GO:0000139">
    <property type="term" value="C:Golgi membrane"/>
    <property type="evidence" value="ECO:0007669"/>
    <property type="project" value="UniProtKB-SubCell"/>
</dbReference>
<reference evidence="12 13" key="1">
    <citation type="journal article" date="2007" name="Nature">
        <title>The medaka draft genome and insights into vertebrate genome evolution.</title>
        <authorList>
            <person name="Kasahara M."/>
            <person name="Naruse K."/>
            <person name="Sasaki S."/>
            <person name="Nakatani Y."/>
            <person name="Qu W."/>
            <person name="Ahsan B."/>
            <person name="Yamada T."/>
            <person name="Nagayasu Y."/>
            <person name="Doi K."/>
            <person name="Kasai Y."/>
            <person name="Jindo T."/>
            <person name="Kobayashi D."/>
            <person name="Shimada A."/>
            <person name="Toyoda A."/>
            <person name="Kuroki Y."/>
            <person name="Fujiyama A."/>
            <person name="Sasaki T."/>
            <person name="Shimizu A."/>
            <person name="Asakawa S."/>
            <person name="Shimizu N."/>
            <person name="Hashimoto S."/>
            <person name="Yang J."/>
            <person name="Lee Y."/>
            <person name="Matsushima K."/>
            <person name="Sugano S."/>
            <person name="Sakaizumi M."/>
            <person name="Narita T."/>
            <person name="Ohishi K."/>
            <person name="Haga S."/>
            <person name="Ohta F."/>
            <person name="Nomoto H."/>
            <person name="Nogata K."/>
            <person name="Morishita T."/>
            <person name="Endo T."/>
            <person name="Shin-I T."/>
            <person name="Takeda H."/>
            <person name="Morishita S."/>
            <person name="Kohara Y."/>
        </authorList>
    </citation>
    <scope>NUCLEOTIDE SEQUENCE [LARGE SCALE GENOMIC DNA]</scope>
    <source>
        <strain evidence="12 13">Hd-rR</strain>
    </source>
</reference>
<keyword evidence="7 11" id="KW-0333">Golgi apparatus</keyword>
<comment type="subcellular location">
    <subcellularLocation>
        <location evidence="1 11">Golgi apparatus membrane</location>
        <topology evidence="1 11">Single-pass type II membrane protein</topology>
    </subcellularLocation>
</comment>
<evidence type="ECO:0000256" key="4">
    <source>
        <dbReference type="ARBA" id="ARBA00022692"/>
    </source>
</evidence>
<dbReference type="InterPro" id="IPR005331">
    <property type="entry name" value="Sulfotransferase"/>
</dbReference>
<evidence type="ECO:0000256" key="2">
    <source>
        <dbReference type="ARBA" id="ARBA00006339"/>
    </source>
</evidence>
<dbReference type="PANTHER" id="PTHR12137">
    <property type="entry name" value="CARBOHYDRATE SULFOTRANSFERASE"/>
    <property type="match status" value="1"/>
</dbReference>
<keyword evidence="5 11" id="KW-0735">Signal-anchor</keyword>
<keyword evidence="8" id="KW-0472">Membrane</keyword>
<keyword evidence="4" id="KW-0812">Transmembrane</keyword>
<dbReference type="InterPro" id="IPR018011">
    <property type="entry name" value="Carb_sulfotrans_8-10"/>
</dbReference>
<evidence type="ECO:0000256" key="8">
    <source>
        <dbReference type="ARBA" id="ARBA00023136"/>
    </source>
</evidence>
<evidence type="ECO:0000256" key="7">
    <source>
        <dbReference type="ARBA" id="ARBA00023034"/>
    </source>
</evidence>
<evidence type="ECO:0000256" key="11">
    <source>
        <dbReference type="RuleBase" id="RU364020"/>
    </source>
</evidence>
<organism evidence="12 13">
    <name type="scientific">Oryzias latipes</name>
    <name type="common">Japanese rice fish</name>
    <name type="synonym">Japanese killifish</name>
    <dbReference type="NCBI Taxonomy" id="8090"/>
    <lineage>
        <taxon>Eukaryota</taxon>
        <taxon>Metazoa</taxon>
        <taxon>Chordata</taxon>
        <taxon>Craniata</taxon>
        <taxon>Vertebrata</taxon>
        <taxon>Euteleostomi</taxon>
        <taxon>Actinopterygii</taxon>
        <taxon>Neopterygii</taxon>
        <taxon>Teleostei</taxon>
        <taxon>Neoteleostei</taxon>
        <taxon>Acanthomorphata</taxon>
        <taxon>Ovalentaria</taxon>
        <taxon>Atherinomorphae</taxon>
        <taxon>Beloniformes</taxon>
        <taxon>Adrianichthyidae</taxon>
        <taxon>Oryziinae</taxon>
        <taxon>Oryzias</taxon>
    </lineage>
</organism>